<comment type="caution">
    <text evidence="3">The sequence shown here is derived from an EMBL/GenBank/DDBJ whole genome shotgun (WGS) entry which is preliminary data.</text>
</comment>
<dbReference type="GO" id="GO:0006633">
    <property type="term" value="P:fatty acid biosynthetic process"/>
    <property type="evidence" value="ECO:0007669"/>
    <property type="project" value="TreeGrafter"/>
</dbReference>
<dbReference type="InterPro" id="IPR016036">
    <property type="entry name" value="Malonyl_transacylase_ACP-bd"/>
</dbReference>
<feature type="region of interest" description="Disordered" evidence="1">
    <location>
        <begin position="336"/>
        <end position="361"/>
    </location>
</feature>
<keyword evidence="3" id="KW-0808">Transferase</keyword>
<dbReference type="GO" id="GO:0004314">
    <property type="term" value="F:[acyl-carrier-protein] S-malonyltransferase activity"/>
    <property type="evidence" value="ECO:0007669"/>
    <property type="project" value="TreeGrafter"/>
</dbReference>
<name>A0A5S4FEY3_9ACTN</name>
<dbReference type="GO" id="GO:0005829">
    <property type="term" value="C:cytosol"/>
    <property type="evidence" value="ECO:0007669"/>
    <property type="project" value="TreeGrafter"/>
</dbReference>
<gene>
    <name evidence="3" type="ORF">ETD86_23160</name>
</gene>
<dbReference type="Gene3D" id="3.40.366.10">
    <property type="entry name" value="Malonyl-Coenzyme A Acyl Carrier Protein, domain 2"/>
    <property type="match status" value="1"/>
</dbReference>
<dbReference type="PANTHER" id="PTHR42681:SF6">
    <property type="entry name" value="BLL0263 PROTEIN"/>
    <property type="match status" value="1"/>
</dbReference>
<keyword evidence="4" id="KW-1185">Reference proteome</keyword>
<dbReference type="EMBL" id="VCKY01000078">
    <property type="protein sequence ID" value="TMR17525.1"/>
    <property type="molecule type" value="Genomic_DNA"/>
</dbReference>
<protein>
    <submittedName>
        <fullName evidence="3">ACP S-malonyltransferase</fullName>
    </submittedName>
</protein>
<dbReference type="RefSeq" id="WP_138668253.1">
    <property type="nucleotide sequence ID" value="NZ_VCKY01000078.1"/>
</dbReference>
<dbReference type="OrthoDB" id="3248271at2"/>
<dbReference type="SUPFAM" id="SSF55048">
    <property type="entry name" value="Probable ACP-binding domain of malonyl-CoA ACP transacylase"/>
    <property type="match status" value="1"/>
</dbReference>
<accession>A0A5S4FEY3</accession>
<feature type="region of interest" description="Disordered" evidence="1">
    <location>
        <begin position="312"/>
        <end position="331"/>
    </location>
</feature>
<dbReference type="Pfam" id="PF00698">
    <property type="entry name" value="Acyl_transf_1"/>
    <property type="match status" value="1"/>
</dbReference>
<dbReference type="PANTHER" id="PTHR42681">
    <property type="entry name" value="MALONYL-COA-ACYL CARRIER PROTEIN TRANSACYLASE, MITOCHONDRIAL"/>
    <property type="match status" value="1"/>
</dbReference>
<dbReference type="InterPro" id="IPR016035">
    <property type="entry name" value="Acyl_Trfase/lysoPLipase"/>
</dbReference>
<dbReference type="Proteomes" id="UP000309128">
    <property type="component" value="Unassembled WGS sequence"/>
</dbReference>
<evidence type="ECO:0000313" key="4">
    <source>
        <dbReference type="Proteomes" id="UP000309128"/>
    </source>
</evidence>
<feature type="domain" description="Malonyl-CoA:ACP transacylase (MAT)" evidence="2">
    <location>
        <begin position="13"/>
        <end position="315"/>
    </location>
</feature>
<evidence type="ECO:0000259" key="2">
    <source>
        <dbReference type="SMART" id="SM00827"/>
    </source>
</evidence>
<dbReference type="InterPro" id="IPR001227">
    <property type="entry name" value="Ac_transferase_dom_sf"/>
</dbReference>
<dbReference type="AlphaFoldDB" id="A0A5S4FEY3"/>
<reference evidence="3 4" key="1">
    <citation type="submission" date="2019-05" db="EMBL/GenBank/DDBJ databases">
        <title>Draft genome sequence of Nonomuraea turkmeniaca DSM 43926.</title>
        <authorList>
            <person name="Saricaoglu S."/>
            <person name="Isik K."/>
        </authorList>
    </citation>
    <scope>NUCLEOTIDE SEQUENCE [LARGE SCALE GENOMIC DNA]</scope>
    <source>
        <strain evidence="3 4">DSM 43926</strain>
    </source>
</reference>
<sequence>MIVGGAMAEIAFLFPGQGSHQPGCAAQAAAAPQVADVLQRIDTVAGLYGYDPVTPLVVDPRSATLEDLLNETPNLIQLAVFADSMAVHAMLISKYERPPDAVLSHSFGDVAALTAAGALMLESATHVVCARMEAVARFAPPGGMTAMGMNAPRTAHLLAACADPRVVLAAENAPEQTVVSGPHPVRATVADAARACGVWTTDLPVPHPFHSPGFADAAHALYQTLRGVHFAPPRVPFYSDILARSLQATDNVAHLLSRTLVEPVRFLSTLRRLYADGITGFIECGARDILTGLLRQCIGTVMPVEHASSVLAHQHQYPKPSQARSHNQHHTTLAEGGEQAICGDSTPIDSPSKTSRDIRKL</sequence>
<dbReference type="InterPro" id="IPR050858">
    <property type="entry name" value="Mal-CoA-ACP_Trans/PKS_FabD"/>
</dbReference>
<dbReference type="SMART" id="SM00827">
    <property type="entry name" value="PKS_AT"/>
    <property type="match status" value="1"/>
</dbReference>
<dbReference type="InterPro" id="IPR014043">
    <property type="entry name" value="Acyl_transferase_dom"/>
</dbReference>
<evidence type="ECO:0000313" key="3">
    <source>
        <dbReference type="EMBL" id="TMR17525.1"/>
    </source>
</evidence>
<proteinExistence type="predicted"/>
<evidence type="ECO:0000256" key="1">
    <source>
        <dbReference type="SAM" id="MobiDB-lite"/>
    </source>
</evidence>
<organism evidence="3 4">
    <name type="scientific">Nonomuraea turkmeniaca</name>
    <dbReference type="NCBI Taxonomy" id="103838"/>
    <lineage>
        <taxon>Bacteria</taxon>
        <taxon>Bacillati</taxon>
        <taxon>Actinomycetota</taxon>
        <taxon>Actinomycetes</taxon>
        <taxon>Streptosporangiales</taxon>
        <taxon>Streptosporangiaceae</taxon>
        <taxon>Nonomuraea</taxon>
    </lineage>
</organism>
<dbReference type="SUPFAM" id="SSF52151">
    <property type="entry name" value="FabD/lysophospholipase-like"/>
    <property type="match status" value="1"/>
</dbReference>